<protein>
    <submittedName>
        <fullName evidence="1">Uncharacterized protein</fullName>
    </submittedName>
</protein>
<evidence type="ECO:0000313" key="1">
    <source>
        <dbReference type="EMBL" id="SCU69223.1"/>
    </source>
</evidence>
<comment type="caution">
    <text evidence="1">The sequence shown here is derived from an EMBL/GenBank/DDBJ whole genome shotgun (WGS) entry which is preliminary data.</text>
</comment>
<accession>A0A1G4IAW3</accession>
<reference evidence="1" key="1">
    <citation type="submission" date="2016-09" db="EMBL/GenBank/DDBJ databases">
        <authorList>
            <person name="Hebert L."/>
            <person name="Moumen B."/>
        </authorList>
    </citation>
    <scope>NUCLEOTIDE SEQUENCE [LARGE SCALE GENOMIC DNA]</scope>
    <source>
        <strain evidence="1">OVI</strain>
    </source>
</reference>
<proteinExistence type="predicted"/>
<dbReference type="RefSeq" id="XP_067080231.1">
    <property type="nucleotide sequence ID" value="XM_067224130.1"/>
</dbReference>
<dbReference type="EMBL" id="CZPT02001179">
    <property type="protein sequence ID" value="SCU69223.1"/>
    <property type="molecule type" value="Genomic_DNA"/>
</dbReference>
<dbReference type="AlphaFoldDB" id="A0A1G4IAW3"/>
<dbReference type="Proteomes" id="UP000195570">
    <property type="component" value="Unassembled WGS sequence"/>
</dbReference>
<name>A0A1G4IAW3_TRYEQ</name>
<dbReference type="GeneID" id="92374720"/>
<dbReference type="VEuPathDB" id="TriTrypDB:TEOVI_000078000"/>
<evidence type="ECO:0000313" key="2">
    <source>
        <dbReference type="Proteomes" id="UP000195570"/>
    </source>
</evidence>
<keyword evidence="2" id="KW-1185">Reference proteome</keyword>
<sequence length="754" mass="84419">MRSRFFTHVASVLPVFKYGSGKNTIRSVSGVGVTPLAARVGAKTMVHVDTSTEAYRHMAKELTFLSTEEFSRRLHRFSRTNFDPSQTAAVHAHVSELLSRRLAEVSYKCVREYGQLAHVAGLHELCLAIYYGRANLVCSSSMAEANSVAGSFAVSDSVVDSAYSLGSTSDLVRLGAHCMKHLQHEPSLGWEVMSSFSLARTFWRCVCIVAHLEKARSVDAKQALQDAAYIFKEYIAVLYPEASRELSVQDAIYTVRRFVQYASCGDEGEMLFFRFCLRRGFLRRGCGTTNLMEEGGSNLSITTSDTGSGEVSYGGSANGATRVDHGVISEEQWFYATLIATCRAGQHVHEALHYFDEVGSRLGVESVGCDVLLGHRSRAMRSGTAADGQDFRAVGECEKIMEGVSDYLFFQLLTVLHAAKDNRKIVFTARAMLRCGEKLSISVWSIVLIAAGEMRAADVALGAFVQAKDALSDATRVEDRRGNEYLLQTSLLALSKCQVPRFEEEYLRPCRELLLTHSNEEVYFCALLQHAHNSTDPGGGAGEVSRAVSEKGIPFSSRIVSRLMKVYLRTESPKLLELYRYATRSCNTFKASWLDELLLWADRRRYDLTPEERKYILDEVYRVYGDNAMESELSGLRTQLALLRYDYEHKPRETFLATLQPPPTEPTVLDSRAHFLVKKPYCVHQRRPKNGKDLNEERSGDRIVVANGDQSYGGHSIIQGQNFSGSDGNMRPEEFRVYMEKILEVLQRTNNWVS</sequence>
<organism evidence="1 2">
    <name type="scientific">Trypanosoma equiperdum</name>
    <dbReference type="NCBI Taxonomy" id="5694"/>
    <lineage>
        <taxon>Eukaryota</taxon>
        <taxon>Discoba</taxon>
        <taxon>Euglenozoa</taxon>
        <taxon>Kinetoplastea</taxon>
        <taxon>Metakinetoplastina</taxon>
        <taxon>Trypanosomatida</taxon>
        <taxon>Trypanosomatidae</taxon>
        <taxon>Trypanosoma</taxon>
    </lineage>
</organism>
<gene>
    <name evidence="1" type="ORF">TEOVI_000078000</name>
</gene>